<dbReference type="Proteomes" id="UP000799324">
    <property type="component" value="Unassembled WGS sequence"/>
</dbReference>
<accession>A0A6A6SUI1</accession>
<evidence type="ECO:0000313" key="1">
    <source>
        <dbReference type="EMBL" id="KAF2650098.1"/>
    </source>
</evidence>
<protein>
    <submittedName>
        <fullName evidence="1">Uncharacterized protein</fullName>
    </submittedName>
</protein>
<feature type="non-terminal residue" evidence="1">
    <location>
        <position position="135"/>
    </location>
</feature>
<gene>
    <name evidence="1" type="ORF">K491DRAFT_581897</name>
</gene>
<reference evidence="1" key="1">
    <citation type="journal article" date="2020" name="Stud. Mycol.">
        <title>101 Dothideomycetes genomes: a test case for predicting lifestyles and emergence of pathogens.</title>
        <authorList>
            <person name="Haridas S."/>
            <person name="Albert R."/>
            <person name="Binder M."/>
            <person name="Bloem J."/>
            <person name="Labutti K."/>
            <person name="Salamov A."/>
            <person name="Andreopoulos B."/>
            <person name="Baker S."/>
            <person name="Barry K."/>
            <person name="Bills G."/>
            <person name="Bluhm B."/>
            <person name="Cannon C."/>
            <person name="Castanera R."/>
            <person name="Culley D."/>
            <person name="Daum C."/>
            <person name="Ezra D."/>
            <person name="Gonzalez J."/>
            <person name="Henrissat B."/>
            <person name="Kuo A."/>
            <person name="Liang C."/>
            <person name="Lipzen A."/>
            <person name="Lutzoni F."/>
            <person name="Magnuson J."/>
            <person name="Mondo S."/>
            <person name="Nolan M."/>
            <person name="Ohm R."/>
            <person name="Pangilinan J."/>
            <person name="Park H.-J."/>
            <person name="Ramirez L."/>
            <person name="Alfaro M."/>
            <person name="Sun H."/>
            <person name="Tritt A."/>
            <person name="Yoshinaga Y."/>
            <person name="Zwiers L.-H."/>
            <person name="Turgeon B."/>
            <person name="Goodwin S."/>
            <person name="Spatafora J."/>
            <person name="Crous P."/>
            <person name="Grigoriev I."/>
        </authorList>
    </citation>
    <scope>NUCLEOTIDE SEQUENCE</scope>
    <source>
        <strain evidence="1">CBS 122681</strain>
    </source>
</reference>
<dbReference type="AlphaFoldDB" id="A0A6A6SUI1"/>
<organism evidence="1 2">
    <name type="scientific">Lophiostoma macrostomum CBS 122681</name>
    <dbReference type="NCBI Taxonomy" id="1314788"/>
    <lineage>
        <taxon>Eukaryota</taxon>
        <taxon>Fungi</taxon>
        <taxon>Dikarya</taxon>
        <taxon>Ascomycota</taxon>
        <taxon>Pezizomycotina</taxon>
        <taxon>Dothideomycetes</taxon>
        <taxon>Pleosporomycetidae</taxon>
        <taxon>Pleosporales</taxon>
        <taxon>Lophiostomataceae</taxon>
        <taxon>Lophiostoma</taxon>
    </lineage>
</organism>
<feature type="non-terminal residue" evidence="1">
    <location>
        <position position="1"/>
    </location>
</feature>
<sequence length="135" mass="13923">PSSADLATAVANWMADTSMVSAFLDQGPTITNNAAFKQAANVAFNAEVDELTHKAIIEGGVGNDPNVQAANSTLAGGGAFQDVVDKLQIMSQQGLAASNNINLIIQNRCTNVLPNIDAYMAATGSSSRAVRPQAC</sequence>
<keyword evidence="2" id="KW-1185">Reference proteome</keyword>
<proteinExistence type="predicted"/>
<name>A0A6A6SUI1_9PLEO</name>
<evidence type="ECO:0000313" key="2">
    <source>
        <dbReference type="Proteomes" id="UP000799324"/>
    </source>
</evidence>
<dbReference type="EMBL" id="MU004467">
    <property type="protein sequence ID" value="KAF2650098.1"/>
    <property type="molecule type" value="Genomic_DNA"/>
</dbReference>
<dbReference type="OrthoDB" id="2117996at2759"/>